<dbReference type="RefSeq" id="WP_119838463.1">
    <property type="nucleotide sequence ID" value="NZ_CP060436.1"/>
</dbReference>
<dbReference type="EMBL" id="CP060436">
    <property type="protein sequence ID" value="QPM91139.1"/>
    <property type="molecule type" value="Genomic_DNA"/>
</dbReference>
<sequence length="234" mass="25541">MIDSDPNVQPEAGRTSDAERLLDAALTHVPFDGWSEATLRAAARDADVSPDLARALYPRGAVDLALAYHRRGDAEMVRQLEAEDLSDLRYSEKVARVIEIRLAIADRELVRRGAALFALPLHTADGARAVWDSADAIWTALGDTSDDVNWYTKRMMLSGVYSSCVLFWLGDDSLDSQATRDFIARRIANVMQVEKTKSRIAASPLGQALGRGPLALLSRIRRPGSASDLPGHTG</sequence>
<name>A0A418SII8_9RHOB</name>
<dbReference type="InterPro" id="IPR012762">
    <property type="entry name" value="Ubiq_biosynth_COQ9"/>
</dbReference>
<protein>
    <recommendedName>
        <fullName evidence="7">COQ9 C-terminal domain-containing protein</fullName>
    </recommendedName>
</protein>
<keyword evidence="5" id="KW-0446">Lipid-binding</keyword>
<keyword evidence="9" id="KW-1185">Reference proteome</keyword>
<evidence type="ECO:0000259" key="7">
    <source>
        <dbReference type="Pfam" id="PF08511"/>
    </source>
</evidence>
<dbReference type="OrthoDB" id="7201143at2"/>
<keyword evidence="4" id="KW-0809">Transit peptide</keyword>
<proteinExistence type="inferred from homology"/>
<evidence type="ECO:0000256" key="2">
    <source>
        <dbReference type="ARBA" id="ARBA00010766"/>
    </source>
</evidence>
<dbReference type="InterPro" id="IPR013718">
    <property type="entry name" value="COQ9_C"/>
</dbReference>
<dbReference type="Pfam" id="PF08511">
    <property type="entry name" value="COQ9"/>
    <property type="match status" value="1"/>
</dbReference>
<dbReference type="GO" id="GO:0008289">
    <property type="term" value="F:lipid binding"/>
    <property type="evidence" value="ECO:0007669"/>
    <property type="project" value="UniProtKB-KW"/>
</dbReference>
<evidence type="ECO:0000256" key="1">
    <source>
        <dbReference type="ARBA" id="ARBA00004749"/>
    </source>
</evidence>
<comment type="pathway">
    <text evidence="1">Cofactor biosynthesis; ubiquinone biosynthesis.</text>
</comment>
<organism evidence="8 9">
    <name type="scientific">Pseudooceanicola algae</name>
    <dbReference type="NCBI Taxonomy" id="1537215"/>
    <lineage>
        <taxon>Bacteria</taxon>
        <taxon>Pseudomonadati</taxon>
        <taxon>Pseudomonadota</taxon>
        <taxon>Alphaproteobacteria</taxon>
        <taxon>Rhodobacterales</taxon>
        <taxon>Paracoccaceae</taxon>
        <taxon>Pseudooceanicola</taxon>
    </lineage>
</organism>
<evidence type="ECO:0000313" key="9">
    <source>
        <dbReference type="Proteomes" id="UP000283786"/>
    </source>
</evidence>
<gene>
    <name evidence="8" type="ORF">PSAL_023880</name>
</gene>
<dbReference type="KEGG" id="palw:PSAL_023880"/>
<evidence type="ECO:0000313" key="8">
    <source>
        <dbReference type="EMBL" id="QPM91139.1"/>
    </source>
</evidence>
<dbReference type="Gene3D" id="1.10.357.10">
    <property type="entry name" value="Tetracycline Repressor, domain 2"/>
    <property type="match status" value="1"/>
</dbReference>
<evidence type="ECO:0000256" key="6">
    <source>
        <dbReference type="ARBA" id="ARBA00058104"/>
    </source>
</evidence>
<dbReference type="AlphaFoldDB" id="A0A418SII8"/>
<dbReference type="Proteomes" id="UP000283786">
    <property type="component" value="Chromosome"/>
</dbReference>
<accession>A0A418SII8</accession>
<evidence type="ECO:0000256" key="5">
    <source>
        <dbReference type="ARBA" id="ARBA00023121"/>
    </source>
</evidence>
<dbReference type="PANTHER" id="PTHR21427:SF19">
    <property type="entry name" value="UBIQUINONE BIOSYNTHESIS PROTEIN COQ9, MITOCHONDRIAL"/>
    <property type="match status" value="1"/>
</dbReference>
<evidence type="ECO:0000256" key="4">
    <source>
        <dbReference type="ARBA" id="ARBA00022946"/>
    </source>
</evidence>
<reference evidence="8 9" key="1">
    <citation type="submission" date="2020-08" db="EMBL/GenBank/DDBJ databases">
        <title>Genome sequence of Rhodobacteraceae bacterium Lw-13e.</title>
        <authorList>
            <person name="Poehlein A."/>
            <person name="Wolter L."/>
            <person name="Daniel R."/>
            <person name="Brinkhoff T."/>
        </authorList>
    </citation>
    <scope>NUCLEOTIDE SEQUENCE [LARGE SCALE GENOMIC DNA]</scope>
    <source>
        <strain evidence="8 9">Lw-13e</strain>
    </source>
</reference>
<dbReference type="GO" id="GO:0006744">
    <property type="term" value="P:ubiquinone biosynthetic process"/>
    <property type="evidence" value="ECO:0007669"/>
    <property type="project" value="UniProtKB-KW"/>
</dbReference>
<dbReference type="NCBIfam" id="TIGR02396">
    <property type="entry name" value="diverge_rpsU"/>
    <property type="match status" value="1"/>
</dbReference>
<dbReference type="PANTHER" id="PTHR21427">
    <property type="entry name" value="UBIQUINONE BIOSYNTHESIS PROTEIN COQ9, MITOCHONDRIAL"/>
    <property type="match status" value="1"/>
</dbReference>
<comment type="function">
    <text evidence="6">Membrane-associated protein that warps the membrane surface to access and bind aromatic isoprenes with high specificity, including ubiquinone (CoQ) isoprene intermediates and presents them directly to COQ7, therefore facilitating the COQ7-mediated hydroxylase step. Participates in the biosynthesis of coenzyme Q, also named ubiquinone, an essential lipid-soluble electron transporter for aerobic cellular respiration.</text>
</comment>
<comment type="similarity">
    <text evidence="2">Belongs to the COQ9 family.</text>
</comment>
<keyword evidence="3" id="KW-0831">Ubiquinone biosynthesis</keyword>
<feature type="domain" description="COQ9 C-terminal" evidence="7">
    <location>
        <begin position="125"/>
        <end position="194"/>
    </location>
</feature>
<evidence type="ECO:0000256" key="3">
    <source>
        <dbReference type="ARBA" id="ARBA00022688"/>
    </source>
</evidence>